<sequence>MRHSLLSVALVASLLYVAVCGWTRQRAPKWADVEEHRCRFDELQARMISTRTSLVGDVSRKRSVVTASAEWQPIRIAVFTGDVAASRQHCTKAGQRSTSFTGHTVTCEADDVLTSTKKQILLDLLIPSTVQLHEEHLHVQREGGNIVVNSLVKEDPFCRQFSIPAAHKKAGVANADFVLYMSVRPTTQDTVAWATTCQYFTNGRPAVGVANVSPRYISDNLQMMRVVALEMLHALGFNVHNFQARSMVSSVSVRVAGSVSVPVINSPSVSVRAQHHFGCSTPAYLKLDSLGGTSTKSSPELHLSAKDKLTAGSDGAGVYSALTIAAMEDLGYYRGSYSMAEPIRDGNDPVGELATEKHTVNGVSLLPEVFCTFVFFFFLFTTLFLNPSD</sequence>
<evidence type="ECO:0000256" key="2">
    <source>
        <dbReference type="ARBA" id="ARBA00004370"/>
    </source>
</evidence>
<dbReference type="Proteomes" id="UP001430356">
    <property type="component" value="Unassembled WGS sequence"/>
</dbReference>
<keyword evidence="10 16" id="KW-0482">Metalloprotease</keyword>
<evidence type="ECO:0000256" key="10">
    <source>
        <dbReference type="ARBA" id="ARBA00023049"/>
    </source>
</evidence>
<evidence type="ECO:0000256" key="5">
    <source>
        <dbReference type="ARBA" id="ARBA00022723"/>
    </source>
</evidence>
<keyword evidence="18" id="KW-0812">Transmembrane</keyword>
<evidence type="ECO:0000313" key="19">
    <source>
        <dbReference type="EMBL" id="KAK7199479.1"/>
    </source>
</evidence>
<dbReference type="EMBL" id="JAECZO010000442">
    <property type="protein sequence ID" value="KAK7199479.1"/>
    <property type="molecule type" value="Genomic_DNA"/>
</dbReference>
<dbReference type="GO" id="GO:0006508">
    <property type="term" value="P:proteolysis"/>
    <property type="evidence" value="ECO:0007669"/>
    <property type="project" value="UniProtKB-KW"/>
</dbReference>
<protein>
    <recommendedName>
        <fullName evidence="17">Leishmanolysin-like peptidase</fullName>
        <ecNumber evidence="17">3.4.24.-</ecNumber>
    </recommendedName>
</protein>
<evidence type="ECO:0000256" key="1">
    <source>
        <dbReference type="ARBA" id="ARBA00001249"/>
    </source>
</evidence>
<comment type="subcellular location">
    <subcellularLocation>
        <location evidence="2">Membrane</location>
    </subcellularLocation>
</comment>
<evidence type="ECO:0000256" key="17">
    <source>
        <dbReference type="RuleBase" id="RU366077"/>
    </source>
</evidence>
<dbReference type="GO" id="GO:0046872">
    <property type="term" value="F:metal ion binding"/>
    <property type="evidence" value="ECO:0007669"/>
    <property type="project" value="UniProtKB-KW"/>
</dbReference>
<dbReference type="PANTHER" id="PTHR10942:SF0">
    <property type="entry name" value="LEISHMANOLYSIN-LIKE PEPTIDASE"/>
    <property type="match status" value="1"/>
</dbReference>
<dbReference type="EC" id="3.4.24.-" evidence="17"/>
<evidence type="ECO:0000256" key="9">
    <source>
        <dbReference type="ARBA" id="ARBA00022889"/>
    </source>
</evidence>
<dbReference type="GO" id="GO:0007155">
    <property type="term" value="P:cell adhesion"/>
    <property type="evidence" value="ECO:0007669"/>
    <property type="project" value="UniProtKB-KW"/>
</dbReference>
<evidence type="ECO:0000256" key="8">
    <source>
        <dbReference type="ARBA" id="ARBA00022833"/>
    </source>
</evidence>
<keyword evidence="18" id="KW-1133">Transmembrane helix</keyword>
<comment type="catalytic activity">
    <reaction evidence="1">
        <text>Preference for hydrophobic residues at P1 and P1' and basic residues at P2' and P3'. A model nonapeptide is cleaved at -Ala-Tyr-|-Leu-Lys-Lys-.</text>
        <dbReference type="EC" id="3.4.24.36"/>
    </reaction>
</comment>
<dbReference type="Gene3D" id="3.10.170.20">
    <property type="match status" value="1"/>
</dbReference>
<accession>A0AAW0F094</accession>
<proteinExistence type="inferred from homology"/>
<keyword evidence="7 17" id="KW-0378">Hydrolase</keyword>
<dbReference type="GO" id="GO:0016020">
    <property type="term" value="C:membrane"/>
    <property type="evidence" value="ECO:0007669"/>
    <property type="project" value="UniProtKB-SubCell"/>
</dbReference>
<dbReference type="PRINTS" id="PR00782">
    <property type="entry name" value="LSHMANOLYSIN"/>
</dbReference>
<evidence type="ECO:0000256" key="15">
    <source>
        <dbReference type="PIRSR" id="PIRSR601577-1"/>
    </source>
</evidence>
<feature type="signal peptide" evidence="17">
    <location>
        <begin position="1"/>
        <end position="21"/>
    </location>
</feature>
<keyword evidence="4 17" id="KW-0645">Protease</keyword>
<reference evidence="19 20" key="1">
    <citation type="journal article" date="2021" name="MBio">
        <title>A New Model Trypanosomatid, Novymonas esmeraldas: Genomic Perception of Its 'Candidatus Pandoraea novymonadis' Endosymbiont.</title>
        <authorList>
            <person name="Zakharova A."/>
            <person name="Saura A."/>
            <person name="Butenko A."/>
            <person name="Podesvova L."/>
            <person name="Warmusova S."/>
            <person name="Kostygov A.Y."/>
            <person name="Nenarokova A."/>
            <person name="Lukes J."/>
            <person name="Opperdoes F.R."/>
            <person name="Yurchenko V."/>
        </authorList>
    </citation>
    <scope>NUCLEOTIDE SEQUENCE [LARGE SCALE GENOMIC DNA]</scope>
    <source>
        <strain evidence="19 20">E262AT.01</strain>
    </source>
</reference>
<dbReference type="InterPro" id="IPR001577">
    <property type="entry name" value="Peptidase_M8"/>
</dbReference>
<evidence type="ECO:0000256" key="3">
    <source>
        <dbReference type="ARBA" id="ARBA00005860"/>
    </source>
</evidence>
<evidence type="ECO:0000256" key="18">
    <source>
        <dbReference type="SAM" id="Phobius"/>
    </source>
</evidence>
<dbReference type="SUPFAM" id="SSF55486">
    <property type="entry name" value="Metalloproteases ('zincins'), catalytic domain"/>
    <property type="match status" value="1"/>
</dbReference>
<keyword evidence="12" id="KW-0865">Zymogen</keyword>
<feature type="transmembrane region" description="Helical" evidence="18">
    <location>
        <begin position="365"/>
        <end position="385"/>
    </location>
</feature>
<feature type="active site" evidence="15">
    <location>
        <position position="230"/>
    </location>
</feature>
<organism evidence="19 20">
    <name type="scientific">Novymonas esmeraldas</name>
    <dbReference type="NCBI Taxonomy" id="1808958"/>
    <lineage>
        <taxon>Eukaryota</taxon>
        <taxon>Discoba</taxon>
        <taxon>Euglenozoa</taxon>
        <taxon>Kinetoplastea</taxon>
        <taxon>Metakinetoplastina</taxon>
        <taxon>Trypanosomatida</taxon>
        <taxon>Trypanosomatidae</taxon>
        <taxon>Novymonas</taxon>
    </lineage>
</organism>
<keyword evidence="14" id="KW-0325">Glycoprotein</keyword>
<keyword evidence="11 18" id="KW-0472">Membrane</keyword>
<evidence type="ECO:0000256" key="11">
    <source>
        <dbReference type="ARBA" id="ARBA00023136"/>
    </source>
</evidence>
<evidence type="ECO:0000256" key="16">
    <source>
        <dbReference type="PIRSR" id="PIRSR601577-2"/>
    </source>
</evidence>
<dbReference type="PANTHER" id="PTHR10942">
    <property type="entry name" value="LEISHMANOLYSIN-LIKE PEPTIDASE"/>
    <property type="match status" value="1"/>
</dbReference>
<name>A0AAW0F094_9TRYP</name>
<keyword evidence="5 16" id="KW-0479">Metal-binding</keyword>
<keyword evidence="9" id="KW-0130">Cell adhesion</keyword>
<evidence type="ECO:0000256" key="6">
    <source>
        <dbReference type="ARBA" id="ARBA00022729"/>
    </source>
</evidence>
<dbReference type="GO" id="GO:0004222">
    <property type="term" value="F:metalloendopeptidase activity"/>
    <property type="evidence" value="ECO:0007669"/>
    <property type="project" value="UniProtKB-UniRule"/>
</dbReference>
<dbReference type="Gene3D" id="3.90.132.10">
    <property type="entry name" value="Leishmanolysin , domain 2"/>
    <property type="match status" value="1"/>
</dbReference>
<keyword evidence="13" id="KW-1015">Disulfide bond</keyword>
<evidence type="ECO:0000256" key="13">
    <source>
        <dbReference type="ARBA" id="ARBA00023157"/>
    </source>
</evidence>
<comment type="caution">
    <text evidence="19">The sequence shown here is derived from an EMBL/GenBank/DDBJ whole genome shotgun (WGS) entry which is preliminary data.</text>
</comment>
<gene>
    <name evidence="19" type="ORF">NESM_000924200</name>
</gene>
<evidence type="ECO:0000256" key="12">
    <source>
        <dbReference type="ARBA" id="ARBA00023145"/>
    </source>
</evidence>
<dbReference type="Pfam" id="PF01457">
    <property type="entry name" value="Peptidase_M8"/>
    <property type="match status" value="1"/>
</dbReference>
<comment type="similarity">
    <text evidence="3 17">Belongs to the peptidase M8 family.</text>
</comment>
<keyword evidence="20" id="KW-1185">Reference proteome</keyword>
<dbReference type="GO" id="GO:0005737">
    <property type="term" value="C:cytoplasm"/>
    <property type="evidence" value="ECO:0007669"/>
    <property type="project" value="TreeGrafter"/>
</dbReference>
<evidence type="ECO:0000256" key="7">
    <source>
        <dbReference type="ARBA" id="ARBA00022801"/>
    </source>
</evidence>
<feature type="chain" id="PRO_5043098323" description="Leishmanolysin-like peptidase" evidence="17">
    <location>
        <begin position="22"/>
        <end position="389"/>
    </location>
</feature>
<keyword evidence="8 16" id="KW-0862">Zinc</keyword>
<keyword evidence="6 17" id="KW-0732">Signal</keyword>
<feature type="binding site" evidence="16">
    <location>
        <position position="233"/>
    </location>
    <ligand>
        <name>Zn(2+)</name>
        <dbReference type="ChEBI" id="CHEBI:29105"/>
        <note>catalytic</note>
    </ligand>
</feature>
<comment type="cofactor">
    <cofactor evidence="16 17">
        <name>Zn(2+)</name>
        <dbReference type="ChEBI" id="CHEBI:29105"/>
    </cofactor>
    <text evidence="16 17">Binds 1 zinc ion per subunit.</text>
</comment>
<evidence type="ECO:0000256" key="14">
    <source>
        <dbReference type="ARBA" id="ARBA00023180"/>
    </source>
</evidence>
<evidence type="ECO:0000256" key="4">
    <source>
        <dbReference type="ARBA" id="ARBA00022670"/>
    </source>
</evidence>
<evidence type="ECO:0000313" key="20">
    <source>
        <dbReference type="Proteomes" id="UP001430356"/>
    </source>
</evidence>
<dbReference type="AlphaFoldDB" id="A0AAW0F094"/>